<evidence type="ECO:0000313" key="1">
    <source>
        <dbReference type="EMBL" id="NMQ29754.1"/>
    </source>
</evidence>
<reference evidence="1 2" key="1">
    <citation type="submission" date="2019-03" db="EMBL/GenBank/DDBJ databases">
        <title>Metabolic reconstructions from genomes of highly enriched 'Candidatus Accumulibacter' and 'Candidatus Competibacter' bioreactor populations.</title>
        <authorList>
            <person name="Annavajhala M.K."/>
            <person name="Welles L."/>
            <person name="Abbas B."/>
            <person name="Sorokin D."/>
            <person name="Park H."/>
            <person name="Van Loosdrecht M."/>
            <person name="Chandran K."/>
        </authorList>
    </citation>
    <scope>NUCLEOTIDE SEQUENCE [LARGE SCALE GENOMIC DNA]</scope>
    <source>
        <strain evidence="1 2">SBR_S</strain>
    </source>
</reference>
<comment type="caution">
    <text evidence="1">The sequence shown here is derived from an EMBL/GenBank/DDBJ whole genome shotgun (WGS) entry which is preliminary data.</text>
</comment>
<evidence type="ECO:0000313" key="2">
    <source>
        <dbReference type="Proteomes" id="UP000749010"/>
    </source>
</evidence>
<sequence>MASGDDIIIGAAELKQLEDMVRRSGDNGNYGLTDAGFVPKPYIQLLREGFATASAVLGADVDLAPGSALRKIIEVNAVELARTHALIAGIVDDMTVAGARGPALSRLGEELGVQRPFMRATGSVRLTLNENLATLLIPRGARMTSSAANRHVFTLSDVDLGAASKAVTVQVAAFFPGVTGNLDPANAAEKIALWNDGYDPSDPGGDKLAALRTAALTVGKTMEEVVTIDHTAPLAGGDQRWPDERYRELLLRMPRSVWTPDAIQAAVSLVPGVRQAIVRDRDGGIDIEQSIFGDFNFLERLFAAERDIFGKASFSILVAPEDGAIWGGPGNLLEQVLEAVEDLRPIGVLPEIRPAIATPFHVRGQIYVRGLPLPTGSSATVNQSTAALAFKQRLVARMNSYVSALAINDSVRLAKLEYQLMSDPNVIDVQDIEILQHGSATQGATAVGLGLGKNLRVPADSVAVLADSIDSLTLVSAA</sequence>
<dbReference type="Proteomes" id="UP000749010">
    <property type="component" value="Unassembled WGS sequence"/>
</dbReference>
<gene>
    <name evidence="1" type="ORF">E4Q23_19475</name>
</gene>
<dbReference type="RefSeq" id="WP_169068208.1">
    <property type="nucleotide sequence ID" value="NZ_SPMY01000068.1"/>
</dbReference>
<accession>A0ABX1U341</accession>
<name>A0ABX1U341_9PROT</name>
<organism evidence="1 2">
    <name type="scientific">Candidatus Accumulibacter phosphatis</name>
    <dbReference type="NCBI Taxonomy" id="327160"/>
    <lineage>
        <taxon>Bacteria</taxon>
        <taxon>Pseudomonadati</taxon>
        <taxon>Pseudomonadota</taxon>
        <taxon>Betaproteobacteria</taxon>
        <taxon>Candidatus Accumulibacter</taxon>
    </lineage>
</organism>
<protein>
    <recommendedName>
        <fullName evidence="3">Baseplate protein J-like domain-containing protein</fullName>
    </recommendedName>
</protein>
<proteinExistence type="predicted"/>
<keyword evidence="2" id="KW-1185">Reference proteome</keyword>
<evidence type="ECO:0008006" key="3">
    <source>
        <dbReference type="Google" id="ProtNLM"/>
    </source>
</evidence>
<dbReference type="EMBL" id="SPMY01000068">
    <property type="protein sequence ID" value="NMQ29754.1"/>
    <property type="molecule type" value="Genomic_DNA"/>
</dbReference>